<dbReference type="Proteomes" id="UP001178322">
    <property type="component" value="Chromosome"/>
</dbReference>
<evidence type="ECO:0000313" key="7">
    <source>
        <dbReference type="EMBL" id="WHY51451.1"/>
    </source>
</evidence>
<dbReference type="SUPFAM" id="SSF46785">
    <property type="entry name" value="Winged helix' DNA-binding domain"/>
    <property type="match status" value="1"/>
</dbReference>
<keyword evidence="1" id="KW-0805">Transcription regulation</keyword>
<sequence>MDRIQYLSQFNLLRSLSMEDLITMDELTSITTFPKHTFIQTPETFTEELYFVKKGKVRLYQLNNEGKQFTLDILSEGNIFGEIGDISLGTRELFIETIEESDICVMDKERFESYLIRCPRFMMNMIKAMSERLSYMSSLVQNLAIGKLHDKIIHVLVELSDRFGVWDEGNDYCRIDMLISHQEIAHLVGASREAVSVALKELSETSIIRTGFRTVAICRTILASGQSLLK</sequence>
<dbReference type="PROSITE" id="PS50042">
    <property type="entry name" value="CNMP_BINDING_3"/>
    <property type="match status" value="1"/>
</dbReference>
<reference evidence="7" key="1">
    <citation type="submission" date="2023-05" db="EMBL/GenBank/DDBJ databases">
        <title>Comparative genomics of Bacillaceae isolates and their secondary metabolite potential.</title>
        <authorList>
            <person name="Song L."/>
            <person name="Nielsen L.J."/>
            <person name="Mohite O."/>
            <person name="Xu X."/>
            <person name="Weber T."/>
            <person name="Kovacs A.T."/>
        </authorList>
    </citation>
    <scope>NUCLEOTIDE SEQUENCE</scope>
    <source>
        <strain evidence="7">LY1</strain>
    </source>
</reference>
<dbReference type="GO" id="GO:0003700">
    <property type="term" value="F:DNA-binding transcription factor activity"/>
    <property type="evidence" value="ECO:0007669"/>
    <property type="project" value="TreeGrafter"/>
</dbReference>
<dbReference type="GO" id="GO:0003677">
    <property type="term" value="F:DNA binding"/>
    <property type="evidence" value="ECO:0007669"/>
    <property type="project" value="UniProtKB-KW"/>
</dbReference>
<dbReference type="PANTHER" id="PTHR24567:SF74">
    <property type="entry name" value="HTH-TYPE TRANSCRIPTIONAL REGULATOR ARCR"/>
    <property type="match status" value="1"/>
</dbReference>
<evidence type="ECO:0000256" key="1">
    <source>
        <dbReference type="ARBA" id="ARBA00023015"/>
    </source>
</evidence>
<keyword evidence="3" id="KW-0010">Activator</keyword>
<accession>A0AAX3WUE5</accession>
<dbReference type="InterPro" id="IPR014710">
    <property type="entry name" value="RmlC-like_jellyroll"/>
</dbReference>
<dbReference type="InterPro" id="IPR036388">
    <property type="entry name" value="WH-like_DNA-bd_sf"/>
</dbReference>
<dbReference type="InterPro" id="IPR018490">
    <property type="entry name" value="cNMP-bd_dom_sf"/>
</dbReference>
<protein>
    <submittedName>
        <fullName evidence="7">Crp/Fnr family transcriptional regulator</fullName>
    </submittedName>
</protein>
<dbReference type="SMART" id="SM00419">
    <property type="entry name" value="HTH_CRP"/>
    <property type="match status" value="1"/>
</dbReference>
<dbReference type="Pfam" id="PF00027">
    <property type="entry name" value="cNMP_binding"/>
    <property type="match status" value="1"/>
</dbReference>
<dbReference type="RefSeq" id="WP_283870020.1">
    <property type="nucleotide sequence ID" value="NZ_CP126101.1"/>
</dbReference>
<dbReference type="InterPro" id="IPR050397">
    <property type="entry name" value="Env_Response_Regulators"/>
</dbReference>
<dbReference type="GO" id="GO:0005829">
    <property type="term" value="C:cytosol"/>
    <property type="evidence" value="ECO:0007669"/>
    <property type="project" value="TreeGrafter"/>
</dbReference>
<dbReference type="AlphaFoldDB" id="A0AAX3WUE5"/>
<dbReference type="Gene3D" id="2.60.120.10">
    <property type="entry name" value="Jelly Rolls"/>
    <property type="match status" value="1"/>
</dbReference>
<dbReference type="SMART" id="SM00100">
    <property type="entry name" value="cNMP"/>
    <property type="match status" value="1"/>
</dbReference>
<dbReference type="InterPro" id="IPR036390">
    <property type="entry name" value="WH_DNA-bd_sf"/>
</dbReference>
<evidence type="ECO:0000256" key="2">
    <source>
        <dbReference type="ARBA" id="ARBA00023125"/>
    </source>
</evidence>
<feature type="domain" description="HTH crp-type" evidence="6">
    <location>
        <begin position="146"/>
        <end position="221"/>
    </location>
</feature>
<dbReference type="Pfam" id="PF13545">
    <property type="entry name" value="HTH_Crp_2"/>
    <property type="match status" value="1"/>
</dbReference>
<dbReference type="Gene3D" id="1.10.10.10">
    <property type="entry name" value="Winged helix-like DNA-binding domain superfamily/Winged helix DNA-binding domain"/>
    <property type="match status" value="1"/>
</dbReference>
<evidence type="ECO:0000256" key="3">
    <source>
        <dbReference type="ARBA" id="ARBA00023159"/>
    </source>
</evidence>
<dbReference type="InterPro" id="IPR012318">
    <property type="entry name" value="HTH_CRP"/>
</dbReference>
<dbReference type="SUPFAM" id="SSF51206">
    <property type="entry name" value="cAMP-binding domain-like"/>
    <property type="match status" value="1"/>
</dbReference>
<feature type="domain" description="Cyclic nucleotide-binding" evidence="5">
    <location>
        <begin position="12"/>
        <end position="132"/>
    </location>
</feature>
<dbReference type="EMBL" id="CP126101">
    <property type="protein sequence ID" value="WHY51451.1"/>
    <property type="molecule type" value="Genomic_DNA"/>
</dbReference>
<evidence type="ECO:0000259" key="5">
    <source>
        <dbReference type="PROSITE" id="PS50042"/>
    </source>
</evidence>
<evidence type="ECO:0000313" key="8">
    <source>
        <dbReference type="Proteomes" id="UP001178322"/>
    </source>
</evidence>
<organism evidence="7 8">
    <name type="scientific">Lysinibacillus pakistanensis</name>
    <dbReference type="NCBI Taxonomy" id="759811"/>
    <lineage>
        <taxon>Bacteria</taxon>
        <taxon>Bacillati</taxon>
        <taxon>Bacillota</taxon>
        <taxon>Bacilli</taxon>
        <taxon>Bacillales</taxon>
        <taxon>Bacillaceae</taxon>
        <taxon>Lysinibacillus</taxon>
    </lineage>
</organism>
<proteinExistence type="predicted"/>
<keyword evidence="2" id="KW-0238">DNA-binding</keyword>
<name>A0AAX3WUE5_9BACI</name>
<evidence type="ECO:0000256" key="4">
    <source>
        <dbReference type="ARBA" id="ARBA00023163"/>
    </source>
</evidence>
<gene>
    <name evidence="7" type="ORF">QNH24_24855</name>
</gene>
<dbReference type="InterPro" id="IPR000595">
    <property type="entry name" value="cNMP-bd_dom"/>
</dbReference>
<keyword evidence="4" id="KW-0804">Transcription</keyword>
<dbReference type="PANTHER" id="PTHR24567">
    <property type="entry name" value="CRP FAMILY TRANSCRIPTIONAL REGULATORY PROTEIN"/>
    <property type="match status" value="1"/>
</dbReference>
<evidence type="ECO:0000259" key="6">
    <source>
        <dbReference type="PROSITE" id="PS51063"/>
    </source>
</evidence>
<dbReference type="CDD" id="cd00038">
    <property type="entry name" value="CAP_ED"/>
    <property type="match status" value="1"/>
</dbReference>
<dbReference type="PROSITE" id="PS51063">
    <property type="entry name" value="HTH_CRP_2"/>
    <property type="match status" value="1"/>
</dbReference>